<dbReference type="RefSeq" id="WP_168117797.1">
    <property type="nucleotide sequence ID" value="NZ_BOON01000060.1"/>
</dbReference>
<dbReference type="EMBL" id="BOON01000060">
    <property type="protein sequence ID" value="GII25871.1"/>
    <property type="molecule type" value="Genomic_DNA"/>
</dbReference>
<dbReference type="Pfam" id="PF14417">
    <property type="entry name" value="MEDS"/>
    <property type="match status" value="1"/>
</dbReference>
<accession>A0A8J3THY3</accession>
<evidence type="ECO:0000259" key="1">
    <source>
        <dbReference type="PROSITE" id="PS50801"/>
    </source>
</evidence>
<keyword evidence="3" id="KW-1185">Reference proteome</keyword>
<dbReference type="Proteomes" id="UP000599074">
    <property type="component" value="Unassembled WGS sequence"/>
</dbReference>
<reference evidence="2" key="1">
    <citation type="submission" date="2021-01" db="EMBL/GenBank/DDBJ databases">
        <title>Whole genome shotgun sequence of Planosporangium mesophilum NBRC 109066.</title>
        <authorList>
            <person name="Komaki H."/>
            <person name="Tamura T."/>
        </authorList>
    </citation>
    <scope>NUCLEOTIDE SEQUENCE</scope>
    <source>
        <strain evidence="2">NBRC 109066</strain>
    </source>
</reference>
<proteinExistence type="predicted"/>
<dbReference type="InterPro" id="IPR036513">
    <property type="entry name" value="STAS_dom_sf"/>
</dbReference>
<name>A0A8J3THY3_9ACTN</name>
<evidence type="ECO:0000313" key="2">
    <source>
        <dbReference type="EMBL" id="GII25871.1"/>
    </source>
</evidence>
<comment type="caution">
    <text evidence="2">The sequence shown here is derived from an EMBL/GenBank/DDBJ whole genome shotgun (WGS) entry which is preliminary data.</text>
</comment>
<protein>
    <recommendedName>
        <fullName evidence="1">STAS domain-containing protein</fullName>
    </recommendedName>
</protein>
<dbReference type="Gene3D" id="3.30.750.24">
    <property type="entry name" value="STAS domain"/>
    <property type="match status" value="1"/>
</dbReference>
<dbReference type="PROSITE" id="PS50801">
    <property type="entry name" value="STAS"/>
    <property type="match status" value="1"/>
</dbReference>
<organism evidence="2 3">
    <name type="scientific">Planosporangium mesophilum</name>
    <dbReference type="NCBI Taxonomy" id="689768"/>
    <lineage>
        <taxon>Bacteria</taxon>
        <taxon>Bacillati</taxon>
        <taxon>Actinomycetota</taxon>
        <taxon>Actinomycetes</taxon>
        <taxon>Micromonosporales</taxon>
        <taxon>Micromonosporaceae</taxon>
        <taxon>Planosporangium</taxon>
    </lineage>
</organism>
<feature type="domain" description="STAS" evidence="1">
    <location>
        <begin position="198"/>
        <end position="291"/>
    </location>
</feature>
<dbReference type="AlphaFoldDB" id="A0A8J3THY3"/>
<dbReference type="InterPro" id="IPR002645">
    <property type="entry name" value="STAS_dom"/>
</dbReference>
<dbReference type="SUPFAM" id="SSF52091">
    <property type="entry name" value="SpoIIaa-like"/>
    <property type="match status" value="1"/>
</dbReference>
<sequence length="291" mass="31698">MVDTAVVDKAVAGDHACLTFSDAEERLDLLAGFVRDGLRTGQKVVCWTDSVDPQALADQLAARSVRPGAALRRGQLRIATAGQSLLASRAGAAGMVEVLAGELERAGREGYPGLRVTADMCWAIRPLAAADDLLGFETKVADLFADGRLCLICQYDRDRFDAVTLAFAAKTHPKTIAAQVYHDHPLLRICRQYSPPGVRMAGELDYRHRDILEQALAESRRLDRHMHLNLTGLDFIDATCAAVIVSTASTLPASRRMTVTCRRLVGTMLDLVGTVGVPQLRVRRAREHDQA</sequence>
<gene>
    <name evidence="2" type="ORF">Pme01_54680</name>
</gene>
<evidence type="ECO:0000313" key="3">
    <source>
        <dbReference type="Proteomes" id="UP000599074"/>
    </source>
</evidence>
<dbReference type="InterPro" id="IPR025847">
    <property type="entry name" value="MEDS_domain"/>
</dbReference>